<evidence type="ECO:0000256" key="1">
    <source>
        <dbReference type="SAM" id="MobiDB-lite"/>
    </source>
</evidence>
<dbReference type="Proteomes" id="UP000626109">
    <property type="component" value="Unassembled WGS sequence"/>
</dbReference>
<dbReference type="EMBL" id="CAJNNW010037439">
    <property type="protein sequence ID" value="CAE8741793.1"/>
    <property type="molecule type" value="Genomic_DNA"/>
</dbReference>
<comment type="caution">
    <text evidence="2">The sequence shown here is derived from an EMBL/GenBank/DDBJ whole genome shotgun (WGS) entry which is preliminary data.</text>
</comment>
<feature type="non-terminal residue" evidence="2">
    <location>
        <position position="238"/>
    </location>
</feature>
<dbReference type="AlphaFoldDB" id="A0A813LYK1"/>
<name>A0A813LYK1_POLGL</name>
<evidence type="ECO:0000313" key="3">
    <source>
        <dbReference type="Proteomes" id="UP000626109"/>
    </source>
</evidence>
<accession>A0A813LYK1</accession>
<organism evidence="2 3">
    <name type="scientific">Polarella glacialis</name>
    <name type="common">Dinoflagellate</name>
    <dbReference type="NCBI Taxonomy" id="89957"/>
    <lineage>
        <taxon>Eukaryota</taxon>
        <taxon>Sar</taxon>
        <taxon>Alveolata</taxon>
        <taxon>Dinophyceae</taxon>
        <taxon>Suessiales</taxon>
        <taxon>Suessiaceae</taxon>
        <taxon>Polarella</taxon>
    </lineage>
</organism>
<sequence>MVILSRAPAALLSTRISAARARALELKHPSVDTSVGAVKKEGSIRDRARSLEAKLVLPRLSHPQAFSARHPSGSEGAGLASEKPEPTSPSTPSLKQQAVETISVIPETQERLTPLRQGRASHNSVLEDTPPPVARQADKEWPVAGLYSRCWLMQPVLVKAGAASSVQSPTLIDDTSTADGKSCADASTDACKEAVTAVQLVGEATVQSYDEATAEATEKSADAFAEACADAGTHACKE</sequence>
<protein>
    <submittedName>
        <fullName evidence="2">Uncharacterized protein</fullName>
    </submittedName>
</protein>
<evidence type="ECO:0000313" key="2">
    <source>
        <dbReference type="EMBL" id="CAE8741793.1"/>
    </source>
</evidence>
<gene>
    <name evidence="2" type="ORF">PGLA2088_LOCUS50670</name>
</gene>
<feature type="region of interest" description="Disordered" evidence="1">
    <location>
        <begin position="62"/>
        <end position="133"/>
    </location>
</feature>
<reference evidence="2" key="1">
    <citation type="submission" date="2021-02" db="EMBL/GenBank/DDBJ databases">
        <authorList>
            <person name="Dougan E. K."/>
            <person name="Rhodes N."/>
            <person name="Thang M."/>
            <person name="Chan C."/>
        </authorList>
    </citation>
    <scope>NUCLEOTIDE SEQUENCE</scope>
</reference>
<proteinExistence type="predicted"/>